<dbReference type="InterPro" id="IPR036909">
    <property type="entry name" value="Cyt_c-like_dom_sf"/>
</dbReference>
<dbReference type="STRING" id="1454004.AW11_02810"/>
<feature type="signal peptide" evidence="5">
    <location>
        <begin position="1"/>
        <end position="27"/>
    </location>
</feature>
<feature type="chain" id="PRO_5001462238" evidence="5">
    <location>
        <begin position="28"/>
        <end position="193"/>
    </location>
</feature>
<comment type="caution">
    <text evidence="7">The sequence shown here is derived from an EMBL/GenBank/DDBJ whole genome shotgun (WGS) entry which is preliminary data.</text>
</comment>
<proteinExistence type="predicted"/>
<dbReference type="PATRIC" id="fig|1454004.3.peg.2905"/>
<dbReference type="Gene3D" id="1.10.760.10">
    <property type="entry name" value="Cytochrome c-like domain"/>
    <property type="match status" value="1"/>
</dbReference>
<gene>
    <name evidence="7" type="ORF">AW11_02810</name>
</gene>
<dbReference type="Proteomes" id="UP000022141">
    <property type="component" value="Unassembled WGS sequence"/>
</dbReference>
<evidence type="ECO:0000256" key="5">
    <source>
        <dbReference type="SAM" id="SignalP"/>
    </source>
</evidence>
<dbReference type="GO" id="GO:0009055">
    <property type="term" value="F:electron transfer activity"/>
    <property type="evidence" value="ECO:0007669"/>
    <property type="project" value="InterPro"/>
</dbReference>
<keyword evidence="1" id="KW-0349">Heme</keyword>
<protein>
    <submittedName>
        <fullName evidence="7">Cytochrome c</fullName>
    </submittedName>
</protein>
<evidence type="ECO:0000313" key="8">
    <source>
        <dbReference type="Proteomes" id="UP000022141"/>
    </source>
</evidence>
<reference evidence="7" key="1">
    <citation type="submission" date="2014-02" db="EMBL/GenBank/DDBJ databases">
        <title>Expanding our view of genomic diversity in Candidatus Accumulibacter clades.</title>
        <authorList>
            <person name="Skennerton C.T."/>
            <person name="Barr J.J."/>
            <person name="Slater F.R."/>
            <person name="Bond P.L."/>
            <person name="Tyson G.W."/>
        </authorList>
    </citation>
    <scope>NUCLEOTIDE SEQUENCE [LARGE SCALE GENOMIC DNA]</scope>
</reference>
<keyword evidence="8" id="KW-1185">Reference proteome</keyword>
<keyword evidence="2" id="KW-0479">Metal-binding</keyword>
<feature type="region of interest" description="Disordered" evidence="4">
    <location>
        <begin position="28"/>
        <end position="57"/>
    </location>
</feature>
<dbReference type="eggNOG" id="COG3258">
    <property type="taxonomic scope" value="Bacteria"/>
</dbReference>
<dbReference type="InterPro" id="IPR009056">
    <property type="entry name" value="Cyt_c-like_dom"/>
</dbReference>
<dbReference type="AlphaFoldDB" id="A0A011QCM5"/>
<name>A0A011QCM5_ACCRE</name>
<accession>A0A011QCM5</accession>
<dbReference type="EMBL" id="JEMY01000038">
    <property type="protein sequence ID" value="EXI87017.1"/>
    <property type="molecule type" value="Genomic_DNA"/>
</dbReference>
<evidence type="ECO:0000313" key="7">
    <source>
        <dbReference type="EMBL" id="EXI87017.1"/>
    </source>
</evidence>
<evidence type="ECO:0000259" key="6">
    <source>
        <dbReference type="Pfam" id="PF21342"/>
    </source>
</evidence>
<feature type="domain" description="Cytochrome c" evidence="6">
    <location>
        <begin position="81"/>
        <end position="166"/>
    </location>
</feature>
<keyword evidence="3" id="KW-0408">Iron</keyword>
<dbReference type="GO" id="GO:0046872">
    <property type="term" value="F:metal ion binding"/>
    <property type="evidence" value="ECO:0007669"/>
    <property type="project" value="UniProtKB-KW"/>
</dbReference>
<organism evidence="7 8">
    <name type="scientific">Accumulibacter regalis</name>
    <dbReference type="NCBI Taxonomy" id="522306"/>
    <lineage>
        <taxon>Bacteria</taxon>
        <taxon>Pseudomonadati</taxon>
        <taxon>Pseudomonadota</taxon>
        <taxon>Betaproteobacteria</taxon>
        <taxon>Candidatus Accumulibacter</taxon>
    </lineage>
</organism>
<evidence type="ECO:0000256" key="4">
    <source>
        <dbReference type="SAM" id="MobiDB-lite"/>
    </source>
</evidence>
<dbReference type="GO" id="GO:0020037">
    <property type="term" value="F:heme binding"/>
    <property type="evidence" value="ECO:0007669"/>
    <property type="project" value="InterPro"/>
</dbReference>
<dbReference type="Pfam" id="PF21342">
    <property type="entry name" value="SoxA-TsdA_cyt-c"/>
    <property type="match status" value="1"/>
</dbReference>
<evidence type="ECO:0000256" key="2">
    <source>
        <dbReference type="ARBA" id="ARBA00022723"/>
    </source>
</evidence>
<keyword evidence="5" id="KW-0732">Signal</keyword>
<dbReference type="SUPFAM" id="SSF46626">
    <property type="entry name" value="Cytochrome c"/>
    <property type="match status" value="1"/>
</dbReference>
<evidence type="ECO:0000256" key="1">
    <source>
        <dbReference type="ARBA" id="ARBA00022617"/>
    </source>
</evidence>
<evidence type="ECO:0000256" key="3">
    <source>
        <dbReference type="ARBA" id="ARBA00023004"/>
    </source>
</evidence>
<sequence>MNPTAKPLALAIALAGGLALPMAAAHAANPRNPCAPKSRTPVAAKNPCAAGKPNDAIDPKLVTRPKNYRPYAGTAGELKKEGQRLWSDSSLSTNGMSCNTCHQSNGAFQDTFAQPYPHAVQMAKDRVGMKTTHLDEMVQICMVAPMAARPLAWSSRELAALGAYATEIQKNFTPAKGKTHNPCAAKNPCAVKK</sequence>